<dbReference type="HAMAP" id="MF_00014">
    <property type="entry name" value="Ribosome_mat_RimM"/>
    <property type="match status" value="1"/>
</dbReference>
<dbReference type="Proteomes" id="UP001207626">
    <property type="component" value="Unassembled WGS sequence"/>
</dbReference>
<dbReference type="InterPro" id="IPR011033">
    <property type="entry name" value="PRC_barrel-like_sf"/>
</dbReference>
<evidence type="ECO:0000256" key="3">
    <source>
        <dbReference type="ARBA" id="ARBA00022552"/>
    </source>
</evidence>
<comment type="caution">
    <text evidence="8">The sequence shown here is derived from an EMBL/GenBank/DDBJ whole genome shotgun (WGS) entry which is preliminary data.</text>
</comment>
<comment type="function">
    <text evidence="5">An accessory protein needed during the final step in the assembly of 30S ribosomal subunit, possibly for assembly of the head region. Essential for efficient processing of 16S rRNA. May be needed both before and after RbfA during the maturation of 16S rRNA. It has affinity for free ribosomal 30S subunits but not for 70S ribosomes.</text>
</comment>
<dbReference type="InterPro" id="IPR011961">
    <property type="entry name" value="RimM"/>
</dbReference>
<evidence type="ECO:0000259" key="6">
    <source>
        <dbReference type="Pfam" id="PF01782"/>
    </source>
</evidence>
<accession>A0ABT4DQE5</accession>
<keyword evidence="1 5" id="KW-0963">Cytoplasm</keyword>
<dbReference type="PANTHER" id="PTHR33692">
    <property type="entry name" value="RIBOSOME MATURATION FACTOR RIMM"/>
    <property type="match status" value="1"/>
</dbReference>
<comment type="subcellular location">
    <subcellularLocation>
        <location evidence="5">Cytoplasm</location>
    </subcellularLocation>
</comment>
<evidence type="ECO:0000256" key="5">
    <source>
        <dbReference type="HAMAP-Rule" id="MF_00014"/>
    </source>
</evidence>
<evidence type="ECO:0000313" key="9">
    <source>
        <dbReference type="Proteomes" id="UP001207626"/>
    </source>
</evidence>
<evidence type="ECO:0000313" key="8">
    <source>
        <dbReference type="EMBL" id="MCY9518338.1"/>
    </source>
</evidence>
<evidence type="ECO:0000256" key="1">
    <source>
        <dbReference type="ARBA" id="ARBA00022490"/>
    </source>
</evidence>
<dbReference type="SUPFAM" id="SSF50447">
    <property type="entry name" value="Translation proteins"/>
    <property type="match status" value="1"/>
</dbReference>
<dbReference type="SUPFAM" id="SSF50346">
    <property type="entry name" value="PRC-barrel domain"/>
    <property type="match status" value="1"/>
</dbReference>
<name>A0ABT4DQE5_9BACL</name>
<dbReference type="Gene3D" id="2.30.30.240">
    <property type="entry name" value="PRC-barrel domain"/>
    <property type="match status" value="1"/>
</dbReference>
<sequence length="172" mass="19451">MAEKLFNVGKVVNTHGIRGEVKVFPQTDFPDVRFAQGSELLLQHPETQSTLSVTVERSRLHKNMYIVKLKQFDNINDVEKYKGWMLKVSEAQLVELPEDEYYYHEIIGCRVVTDKGEELGVIDEILAPGANDVWVVKPLKGKPILIPVIDDVLLNVDVEGKVVTVHLMEGLI</sequence>
<feature type="domain" description="PRC-barrel" evidence="7">
    <location>
        <begin position="98"/>
        <end position="171"/>
    </location>
</feature>
<comment type="subunit">
    <text evidence="5">Binds ribosomal protein uS19.</text>
</comment>
<comment type="domain">
    <text evidence="5">The PRC barrel domain binds ribosomal protein uS19.</text>
</comment>
<dbReference type="Pfam" id="PF05239">
    <property type="entry name" value="PRC"/>
    <property type="match status" value="1"/>
</dbReference>
<dbReference type="RefSeq" id="WP_087432811.1">
    <property type="nucleotide sequence ID" value="NZ_JAMDLV010000076.1"/>
</dbReference>
<dbReference type="NCBIfam" id="TIGR02273">
    <property type="entry name" value="16S_RimM"/>
    <property type="match status" value="1"/>
</dbReference>
<keyword evidence="3 5" id="KW-0698">rRNA processing</keyword>
<evidence type="ECO:0000256" key="2">
    <source>
        <dbReference type="ARBA" id="ARBA00022517"/>
    </source>
</evidence>
<dbReference type="InterPro" id="IPR027275">
    <property type="entry name" value="PRC-brl_dom"/>
</dbReference>
<dbReference type="Pfam" id="PF01782">
    <property type="entry name" value="RimM"/>
    <property type="match status" value="1"/>
</dbReference>
<keyword evidence="2 5" id="KW-0690">Ribosome biogenesis</keyword>
<dbReference type="PANTHER" id="PTHR33692:SF1">
    <property type="entry name" value="RIBOSOME MATURATION FACTOR RIMM"/>
    <property type="match status" value="1"/>
</dbReference>
<reference evidence="8 9" key="1">
    <citation type="submission" date="2022-05" db="EMBL/GenBank/DDBJ databases">
        <title>Genome Sequencing of Bee-Associated Microbes.</title>
        <authorList>
            <person name="Dunlap C."/>
        </authorList>
    </citation>
    <scope>NUCLEOTIDE SEQUENCE [LARGE SCALE GENOMIC DNA]</scope>
    <source>
        <strain evidence="8 9">NRRL NRS-1438</strain>
    </source>
</reference>
<dbReference type="InterPro" id="IPR009000">
    <property type="entry name" value="Transl_B-barrel_sf"/>
</dbReference>
<dbReference type="Gene3D" id="2.40.30.60">
    <property type="entry name" value="RimM"/>
    <property type="match status" value="1"/>
</dbReference>
<dbReference type="EMBL" id="JAMDLW010000001">
    <property type="protein sequence ID" value="MCY9518338.1"/>
    <property type="molecule type" value="Genomic_DNA"/>
</dbReference>
<dbReference type="InterPro" id="IPR036976">
    <property type="entry name" value="RimM_N_sf"/>
</dbReference>
<evidence type="ECO:0000256" key="4">
    <source>
        <dbReference type="ARBA" id="ARBA00023186"/>
    </source>
</evidence>
<organism evidence="8 9">
    <name type="scientific">Paenibacillus apiarius</name>
    <dbReference type="NCBI Taxonomy" id="46240"/>
    <lineage>
        <taxon>Bacteria</taxon>
        <taxon>Bacillati</taxon>
        <taxon>Bacillota</taxon>
        <taxon>Bacilli</taxon>
        <taxon>Bacillales</taxon>
        <taxon>Paenibacillaceae</taxon>
        <taxon>Paenibacillus</taxon>
    </lineage>
</organism>
<evidence type="ECO:0000259" key="7">
    <source>
        <dbReference type="Pfam" id="PF05239"/>
    </source>
</evidence>
<comment type="similarity">
    <text evidence="5">Belongs to the RimM family.</text>
</comment>
<protein>
    <recommendedName>
        <fullName evidence="5">Ribosome maturation factor RimM</fullName>
    </recommendedName>
</protein>
<keyword evidence="9" id="KW-1185">Reference proteome</keyword>
<keyword evidence="4 5" id="KW-0143">Chaperone</keyword>
<dbReference type="InterPro" id="IPR002676">
    <property type="entry name" value="RimM_N"/>
</dbReference>
<proteinExistence type="inferred from homology"/>
<gene>
    <name evidence="5 8" type="primary">rimM</name>
    <name evidence="8" type="ORF">M5X09_01470</name>
</gene>
<feature type="domain" description="RimM N-terminal" evidence="6">
    <location>
        <begin position="8"/>
        <end position="91"/>
    </location>
</feature>